<name>A0A194RJD8_PAPMA</name>
<evidence type="ECO:0000256" key="20">
    <source>
        <dbReference type="ARBA" id="ARBA00049117"/>
    </source>
</evidence>
<evidence type="ECO:0000256" key="7">
    <source>
        <dbReference type="ARBA" id="ARBA00022692"/>
    </source>
</evidence>
<evidence type="ECO:0000313" key="24">
    <source>
        <dbReference type="EMBL" id="KPJ16056.1"/>
    </source>
</evidence>
<keyword evidence="25" id="KW-1185">Reference proteome</keyword>
<dbReference type="GO" id="GO:0005525">
    <property type="term" value="F:GTP binding"/>
    <property type="evidence" value="ECO:0007669"/>
    <property type="project" value="UniProtKB-KW"/>
</dbReference>
<dbReference type="SMART" id="SM00865">
    <property type="entry name" value="Tubulin_C"/>
    <property type="match status" value="1"/>
</dbReference>
<dbReference type="InterPro" id="IPR017975">
    <property type="entry name" value="Tubulin_CS"/>
</dbReference>
<dbReference type="PRINTS" id="PR01162">
    <property type="entry name" value="ALPHATUBULIN"/>
</dbReference>
<feature type="transmembrane region" description="Helical" evidence="21">
    <location>
        <begin position="709"/>
        <end position="731"/>
    </location>
</feature>
<dbReference type="InterPro" id="IPR003780">
    <property type="entry name" value="COX15/CtaA_fam"/>
</dbReference>
<dbReference type="InterPro" id="IPR037103">
    <property type="entry name" value="Tubulin/FtsZ-like_C"/>
</dbReference>
<evidence type="ECO:0000313" key="25">
    <source>
        <dbReference type="Proteomes" id="UP000053240"/>
    </source>
</evidence>
<dbReference type="GO" id="GO:0007017">
    <property type="term" value="P:microtubule-based process"/>
    <property type="evidence" value="ECO:0007669"/>
    <property type="project" value="InterPro"/>
</dbReference>
<keyword evidence="15" id="KW-0342">GTP-binding</keyword>
<dbReference type="InterPro" id="IPR003008">
    <property type="entry name" value="Tubulin_FtsZ_GTPase"/>
</dbReference>
<dbReference type="InterPro" id="IPR036525">
    <property type="entry name" value="Tubulin/FtsZ_GTPase_sf"/>
</dbReference>
<feature type="domain" description="Tubulin/FtsZ 2-layer sandwich" evidence="23">
    <location>
        <begin position="254"/>
        <end position="399"/>
    </location>
</feature>
<dbReference type="Gene3D" id="3.30.1330.20">
    <property type="entry name" value="Tubulin/FtsZ, C-terminal domain"/>
    <property type="match status" value="1"/>
</dbReference>
<evidence type="ECO:0000256" key="13">
    <source>
        <dbReference type="ARBA" id="ARBA00022989"/>
    </source>
</evidence>
<dbReference type="InterPro" id="IPR018316">
    <property type="entry name" value="Tubulin/FtsZ_2-layer-sand-dom"/>
</dbReference>
<evidence type="ECO:0000256" key="6">
    <source>
        <dbReference type="ARBA" id="ARBA00022490"/>
    </source>
</evidence>
<feature type="transmembrane region" description="Helical" evidence="21">
    <location>
        <begin position="803"/>
        <end position="826"/>
    </location>
</feature>
<comment type="subunit">
    <text evidence="5">Dimer of alpha and beta chains. A typical microtubule is a hollow water-filled tube with an outer diameter of 25 nm and an inner diameter of 15 nM. Alpha-beta heterodimers associate head-to-tail to form protofilaments running lengthwise along the microtubule wall with the beta-tubulin subunit facing the microtubule plus end conferring a structural polarity. Microtubules usually have 13 protofilaments but different protofilament numbers can be found in some organisms and specialized cells.</text>
</comment>
<dbReference type="Pfam" id="PF00091">
    <property type="entry name" value="Tubulin"/>
    <property type="match status" value="1"/>
</dbReference>
<keyword evidence="8" id="KW-0493">Microtubule</keyword>
<evidence type="ECO:0000256" key="21">
    <source>
        <dbReference type="SAM" id="Phobius"/>
    </source>
</evidence>
<dbReference type="SUPFAM" id="SSF55307">
    <property type="entry name" value="Tubulin C-terminal domain-like"/>
    <property type="match status" value="1"/>
</dbReference>
<evidence type="ECO:0000256" key="1">
    <source>
        <dbReference type="ARBA" id="ARBA00001946"/>
    </source>
</evidence>
<dbReference type="FunFam" id="3.30.1330.20:FF:000001">
    <property type="entry name" value="Tubulin alpha chain"/>
    <property type="match status" value="1"/>
</dbReference>
<evidence type="ECO:0000256" key="17">
    <source>
        <dbReference type="ARBA" id="ARBA00023212"/>
    </source>
</evidence>
<dbReference type="InterPro" id="IPR008280">
    <property type="entry name" value="Tub_FtsZ_C"/>
</dbReference>
<dbReference type="PANTHER" id="PTHR11588">
    <property type="entry name" value="TUBULIN"/>
    <property type="match status" value="1"/>
</dbReference>
<dbReference type="GO" id="GO:0005737">
    <property type="term" value="C:cytoplasm"/>
    <property type="evidence" value="ECO:0007669"/>
    <property type="project" value="UniProtKB-ARBA"/>
</dbReference>
<dbReference type="GO" id="GO:0016787">
    <property type="term" value="F:hydrolase activity"/>
    <property type="evidence" value="ECO:0007669"/>
    <property type="project" value="UniProtKB-KW"/>
</dbReference>
<dbReference type="CDD" id="cd02186">
    <property type="entry name" value="alpha_tubulin"/>
    <property type="match status" value="1"/>
</dbReference>
<dbReference type="Pfam" id="PF02628">
    <property type="entry name" value="COX15-CtaA"/>
    <property type="match status" value="1"/>
</dbReference>
<keyword evidence="6" id="KW-0963">Cytoplasm</keyword>
<comment type="cofactor">
    <cofactor evidence="1">
        <name>Mg(2+)</name>
        <dbReference type="ChEBI" id="CHEBI:18420"/>
    </cofactor>
</comment>
<evidence type="ECO:0000256" key="14">
    <source>
        <dbReference type="ARBA" id="ARBA00023133"/>
    </source>
</evidence>
<evidence type="ECO:0000256" key="18">
    <source>
        <dbReference type="ARBA" id="ARBA00023444"/>
    </source>
</evidence>
<keyword evidence="13 21" id="KW-1133">Transmembrane helix</keyword>
<dbReference type="GO" id="GO:0016020">
    <property type="term" value="C:membrane"/>
    <property type="evidence" value="ECO:0007669"/>
    <property type="project" value="UniProtKB-SubCell"/>
</dbReference>
<keyword evidence="14" id="KW-0350">Heme biosynthesis</keyword>
<dbReference type="STRING" id="76193.A0A194RJD8"/>
<evidence type="ECO:0000256" key="3">
    <source>
        <dbReference type="ARBA" id="ARBA00004245"/>
    </source>
</evidence>
<evidence type="ECO:0000259" key="22">
    <source>
        <dbReference type="SMART" id="SM00864"/>
    </source>
</evidence>
<dbReference type="EMBL" id="KQ460313">
    <property type="protein sequence ID" value="KPJ16056.1"/>
    <property type="molecule type" value="Genomic_DNA"/>
</dbReference>
<organism evidence="24 25">
    <name type="scientific">Papilio machaon</name>
    <name type="common">Old World swallowtail butterfly</name>
    <dbReference type="NCBI Taxonomy" id="76193"/>
    <lineage>
        <taxon>Eukaryota</taxon>
        <taxon>Metazoa</taxon>
        <taxon>Ecdysozoa</taxon>
        <taxon>Arthropoda</taxon>
        <taxon>Hexapoda</taxon>
        <taxon>Insecta</taxon>
        <taxon>Pterygota</taxon>
        <taxon>Neoptera</taxon>
        <taxon>Endopterygota</taxon>
        <taxon>Lepidoptera</taxon>
        <taxon>Glossata</taxon>
        <taxon>Ditrysia</taxon>
        <taxon>Papilionoidea</taxon>
        <taxon>Papilionidae</taxon>
        <taxon>Papilioninae</taxon>
        <taxon>Papilio</taxon>
    </lineage>
</organism>
<feature type="transmembrane region" description="Helical" evidence="21">
    <location>
        <begin position="597"/>
        <end position="615"/>
    </location>
</feature>
<comment type="similarity">
    <text evidence="4">Belongs to the tubulin family.</text>
</comment>
<feature type="domain" description="Tubulin/FtsZ GTPase" evidence="22">
    <location>
        <begin position="58"/>
        <end position="252"/>
    </location>
</feature>
<reference evidence="24 25" key="1">
    <citation type="journal article" date="2015" name="Nat. Commun.">
        <title>Outbred genome sequencing and CRISPR/Cas9 gene editing in butterflies.</title>
        <authorList>
            <person name="Li X."/>
            <person name="Fan D."/>
            <person name="Zhang W."/>
            <person name="Liu G."/>
            <person name="Zhang L."/>
            <person name="Zhao L."/>
            <person name="Fang X."/>
            <person name="Chen L."/>
            <person name="Dong Y."/>
            <person name="Chen Y."/>
            <person name="Ding Y."/>
            <person name="Zhao R."/>
            <person name="Feng M."/>
            <person name="Zhu Y."/>
            <person name="Feng Y."/>
            <person name="Jiang X."/>
            <person name="Zhu D."/>
            <person name="Xiang H."/>
            <person name="Feng X."/>
            <person name="Li S."/>
            <person name="Wang J."/>
            <person name="Zhang G."/>
            <person name="Kronforst M.R."/>
            <person name="Wang W."/>
        </authorList>
    </citation>
    <scope>NUCLEOTIDE SEQUENCE [LARGE SCALE GENOMIC DNA]</scope>
    <source>
        <strain evidence="24">Ya'a_city_454_Pm</strain>
        <tissue evidence="24">Whole body</tissue>
    </source>
</reference>
<keyword evidence="12" id="KW-0460">Magnesium</keyword>
<dbReference type="InterPro" id="IPR002452">
    <property type="entry name" value="Alpha_tubulin"/>
</dbReference>
<keyword evidence="10" id="KW-0547">Nucleotide-binding</keyword>
<evidence type="ECO:0000256" key="9">
    <source>
        <dbReference type="ARBA" id="ARBA00022723"/>
    </source>
</evidence>
<keyword evidence="7 21" id="KW-0812">Transmembrane</keyword>
<dbReference type="FunFam" id="3.40.50.1440:FF:000011">
    <property type="entry name" value="Tubulin alpha chain"/>
    <property type="match status" value="1"/>
</dbReference>
<evidence type="ECO:0000256" key="4">
    <source>
        <dbReference type="ARBA" id="ARBA00009636"/>
    </source>
</evidence>
<evidence type="ECO:0000259" key="23">
    <source>
        <dbReference type="SMART" id="SM00865"/>
    </source>
</evidence>
<dbReference type="Proteomes" id="UP000053240">
    <property type="component" value="Unassembled WGS sequence"/>
</dbReference>
<dbReference type="AlphaFoldDB" id="A0A194RJD8"/>
<comment type="pathway">
    <text evidence="18">Porphyrin-containing compound metabolism.</text>
</comment>
<keyword evidence="16 21" id="KW-0472">Membrane</keyword>
<evidence type="ECO:0000256" key="16">
    <source>
        <dbReference type="ARBA" id="ARBA00023136"/>
    </source>
</evidence>
<comment type="subcellular location">
    <subcellularLocation>
        <location evidence="3">Cytoplasm</location>
        <location evidence="3">Cytoskeleton</location>
    </subcellularLocation>
    <subcellularLocation>
        <location evidence="2">Membrane</location>
        <topology evidence="2">Multi-pass membrane protein</topology>
    </subcellularLocation>
</comment>
<feature type="transmembrane region" description="Helical" evidence="21">
    <location>
        <begin position="665"/>
        <end position="689"/>
    </location>
</feature>
<keyword evidence="9" id="KW-0479">Metal-binding</keyword>
<accession>A0A194RJD8</accession>
<keyword evidence="17" id="KW-0206">Cytoskeleton</keyword>
<proteinExistence type="inferred from homology"/>
<dbReference type="Pfam" id="PF03953">
    <property type="entry name" value="Tubulin_C"/>
    <property type="match status" value="1"/>
</dbReference>
<dbReference type="GO" id="GO:0046872">
    <property type="term" value="F:metal ion binding"/>
    <property type="evidence" value="ECO:0007669"/>
    <property type="project" value="UniProtKB-KW"/>
</dbReference>
<dbReference type="PROSITE" id="PS00227">
    <property type="entry name" value="TUBULIN"/>
    <property type="match status" value="1"/>
</dbReference>
<keyword evidence="11" id="KW-0378">Hydrolase</keyword>
<comment type="catalytic activity">
    <reaction evidence="20">
        <text>GTP + H2O = GDP + phosphate + H(+)</text>
        <dbReference type="Rhea" id="RHEA:19669"/>
        <dbReference type="ChEBI" id="CHEBI:15377"/>
        <dbReference type="ChEBI" id="CHEBI:15378"/>
        <dbReference type="ChEBI" id="CHEBI:37565"/>
        <dbReference type="ChEBI" id="CHEBI:43474"/>
        <dbReference type="ChEBI" id="CHEBI:58189"/>
    </reaction>
    <physiologicalReaction direction="left-to-right" evidence="20">
        <dbReference type="Rhea" id="RHEA:19670"/>
    </physiologicalReaction>
</comment>
<gene>
    <name evidence="24" type="ORF">RR48_06011</name>
</gene>
<feature type="transmembrane region" description="Helical" evidence="21">
    <location>
        <begin position="627"/>
        <end position="645"/>
    </location>
</feature>
<dbReference type="GO" id="GO:0005874">
    <property type="term" value="C:microtubule"/>
    <property type="evidence" value="ECO:0007669"/>
    <property type="project" value="UniProtKB-KW"/>
</dbReference>
<comment type="function">
    <text evidence="19">Tubulin is the major constituent of microtubules, a cylinder consisting of laterally associated linear protofilaments composed of alpha- and beta-tubulin heterodimers. Microtubules grow by the addition of GTP-tubulin dimers to the microtubule end, where a stabilizing cap forms. Below the cap, tubulin dimers are in GDP-bound state, owing to GTPase activity of alpha-tubulin.</text>
</comment>
<dbReference type="PRINTS" id="PR01161">
    <property type="entry name" value="TUBULIN"/>
</dbReference>
<protein>
    <submittedName>
        <fullName evidence="24">Tubulin alpha-1 chain</fullName>
    </submittedName>
</protein>
<evidence type="ECO:0000256" key="15">
    <source>
        <dbReference type="ARBA" id="ARBA00023134"/>
    </source>
</evidence>
<evidence type="ECO:0000256" key="10">
    <source>
        <dbReference type="ARBA" id="ARBA00022741"/>
    </source>
</evidence>
<dbReference type="SMART" id="SM00864">
    <property type="entry name" value="Tubulin"/>
    <property type="match status" value="1"/>
</dbReference>
<evidence type="ECO:0000256" key="2">
    <source>
        <dbReference type="ARBA" id="ARBA00004141"/>
    </source>
</evidence>
<dbReference type="GO" id="GO:0006784">
    <property type="term" value="P:heme A biosynthetic process"/>
    <property type="evidence" value="ECO:0007669"/>
    <property type="project" value="InterPro"/>
</dbReference>
<dbReference type="Gene3D" id="3.40.50.1440">
    <property type="entry name" value="Tubulin/FtsZ, GTPase domain"/>
    <property type="match status" value="1"/>
</dbReference>
<dbReference type="InParanoid" id="A0A194RJD8"/>
<evidence type="ECO:0000256" key="5">
    <source>
        <dbReference type="ARBA" id="ARBA00011747"/>
    </source>
</evidence>
<evidence type="ECO:0000256" key="19">
    <source>
        <dbReference type="ARBA" id="ARBA00034296"/>
    </source>
</evidence>
<dbReference type="InterPro" id="IPR000217">
    <property type="entry name" value="Tubulin"/>
</dbReference>
<dbReference type="SUPFAM" id="SSF52490">
    <property type="entry name" value="Tubulin nucleotide-binding domain-like"/>
    <property type="match status" value="1"/>
</dbReference>
<evidence type="ECO:0000256" key="12">
    <source>
        <dbReference type="ARBA" id="ARBA00022842"/>
    </source>
</evidence>
<dbReference type="GO" id="GO:0005200">
    <property type="term" value="F:structural constituent of cytoskeleton"/>
    <property type="evidence" value="ECO:0007669"/>
    <property type="project" value="InterPro"/>
</dbReference>
<evidence type="ECO:0000256" key="8">
    <source>
        <dbReference type="ARBA" id="ARBA00022701"/>
    </source>
</evidence>
<sequence length="860" mass="95351">MINEKCEDVLIKEVIHIHIGQAGVQIANACWELYCLEHGIRPDGFLAYADDQASYGSFFNEIGAGKLIPRVVMIDLEPTPIDEIRTGTYRQLFNPTSLLTAKEDAASNFARGYFSIGREMIDLALNRIRIAAEDCNSLQGFIIFRSFGGGTGSGFTALLLEGLVRDYGKLTKIEYAVYPAPRISPIIVEPYNAVLTSHACMDTEDVCFIFDNEALYDILARSLDVPRPTYTNLNRLIAQVVSCMTASMRFEGSLNVELVEFRTNLIPYPRIHFPLITFAPFLSASRAMHEASSTSQLIMSCFEPANQMVKCDPRQGNYMSCCLLFRGDINQNDINAAINQIKSTRTIKFVSWSPTGFKIGVNYQPPLTVPGGDLGALQRAVVMVSNSSAIRVAWERLCKKFHLILAHICRCSQPVRVAQNKILSNVGTRLISRELTTPTRFNVVSLRNTKGFRITEVIKSNGIIGRFCTSGPQQKPSKAVGYWLLGCSGMVFTAVDLKAPTSFLGLNTHPEDGPPMGPKLVGSVTRQSNVRGVTRLTESGLSMVTWRLLGESLPTTEEQWQQEFDKYKQFPEYKYKNQSMTLSEFKWIWWMEYLHRTWGRCIGAAVFLPAAYFWRRGFLDIHMKRRVSVYCALVAAQGLMGWYMVKSGLEDRFQGPSDVPRVSQYRLAAHLSLAFILYTGLLGGALRVLRPFPAAATLQKIKELKSVTALAHTVKALAFFTAMSGAFVAGLDAGLVYNSFPKMGESWLPEDIMSFSPVLRNLTENPTTVQFDHRVLGITTLLTASALTLTARCKPLSPAARTLAHAVGAMAWMQVGLGVATLLTYVPTPLAASHQAGSLALLTLAVCLTHEIKLLKYIPK</sequence>
<evidence type="ECO:0000256" key="11">
    <source>
        <dbReference type="ARBA" id="ARBA00022801"/>
    </source>
</evidence>